<dbReference type="AlphaFoldDB" id="A0A1F6NKN2"/>
<accession>A0A1F6NKN2</accession>
<sequence length="174" mass="19992">MEGKKIRWWLILVMLGIFLVGLGSIFCGYWWFLGKQARVLSGTARANFPYRDYSVEELNQLYPQYFNENVPTVRSPEVTYALFVAALKKGDFEEAVNCCFRAGDRAKTLEFLNGVKQKGMMDLMVGDITRDFKQDMMLDTMATYKYVGTLKGVLSTGFMDFRKSSDGIWYIESL</sequence>
<comment type="caution">
    <text evidence="2">The sequence shown here is derived from an EMBL/GenBank/DDBJ whole genome shotgun (WGS) entry which is preliminary data.</text>
</comment>
<evidence type="ECO:0000256" key="1">
    <source>
        <dbReference type="SAM" id="Phobius"/>
    </source>
</evidence>
<keyword evidence="1" id="KW-0812">Transmembrane</keyword>
<protein>
    <submittedName>
        <fullName evidence="2">Uncharacterized protein</fullName>
    </submittedName>
</protein>
<evidence type="ECO:0000313" key="2">
    <source>
        <dbReference type="EMBL" id="OGH84214.1"/>
    </source>
</evidence>
<keyword evidence="1" id="KW-1133">Transmembrane helix</keyword>
<organism evidence="2 3">
    <name type="scientific">Candidatus Magasanikbacteria bacterium RIFOXYA2_FULL_44_8</name>
    <dbReference type="NCBI Taxonomy" id="1798696"/>
    <lineage>
        <taxon>Bacteria</taxon>
        <taxon>Candidatus Magasanikiibacteriota</taxon>
    </lineage>
</organism>
<dbReference type="EMBL" id="MFQR01000037">
    <property type="protein sequence ID" value="OGH84214.1"/>
    <property type="molecule type" value="Genomic_DNA"/>
</dbReference>
<gene>
    <name evidence="2" type="ORF">A2261_02095</name>
</gene>
<evidence type="ECO:0000313" key="3">
    <source>
        <dbReference type="Proteomes" id="UP000177803"/>
    </source>
</evidence>
<dbReference type="Proteomes" id="UP000177803">
    <property type="component" value="Unassembled WGS sequence"/>
</dbReference>
<keyword evidence="1" id="KW-0472">Membrane</keyword>
<feature type="transmembrane region" description="Helical" evidence="1">
    <location>
        <begin position="6"/>
        <end position="32"/>
    </location>
</feature>
<proteinExistence type="predicted"/>
<name>A0A1F6NKN2_9BACT</name>
<reference evidence="2 3" key="1">
    <citation type="journal article" date="2016" name="Nat. Commun.">
        <title>Thousands of microbial genomes shed light on interconnected biogeochemical processes in an aquifer system.</title>
        <authorList>
            <person name="Anantharaman K."/>
            <person name="Brown C.T."/>
            <person name="Hug L.A."/>
            <person name="Sharon I."/>
            <person name="Castelle C.J."/>
            <person name="Probst A.J."/>
            <person name="Thomas B.C."/>
            <person name="Singh A."/>
            <person name="Wilkins M.J."/>
            <person name="Karaoz U."/>
            <person name="Brodie E.L."/>
            <person name="Williams K.H."/>
            <person name="Hubbard S.S."/>
            <person name="Banfield J.F."/>
        </authorList>
    </citation>
    <scope>NUCLEOTIDE SEQUENCE [LARGE SCALE GENOMIC DNA]</scope>
</reference>